<dbReference type="KEGG" id="mgod:E7746_00565"/>
<keyword evidence="1" id="KW-0812">Transmembrane</keyword>
<protein>
    <submittedName>
        <fullName evidence="2">Uncharacterized protein</fullName>
    </submittedName>
</protein>
<keyword evidence="1" id="KW-0472">Membrane</keyword>
<evidence type="ECO:0000313" key="2">
    <source>
        <dbReference type="EMBL" id="QCD34477.1"/>
    </source>
</evidence>
<dbReference type="RefSeq" id="WP_123395132.1">
    <property type="nucleotide sequence ID" value="NZ_CP039393.1"/>
</dbReference>
<gene>
    <name evidence="2" type="ORF">E7746_00565</name>
</gene>
<feature type="transmembrane region" description="Helical" evidence="1">
    <location>
        <begin position="117"/>
        <end position="136"/>
    </location>
</feature>
<keyword evidence="3" id="KW-1185">Reference proteome</keyword>
<name>A0A4V1D1A0_9BACT</name>
<sequence length="205" mass="23348">MDEIKALRDQMAKMKSSLDSYAIINTHLMHTVIKERSKGLNRLVIGEIILIPFLCLFFFGLCYVLDMSMWIAITMAVGCIISAIFDFKTVRVPSKLIGQLSLRDFKAYLLRQKRQRAIQMAIELPLSVIWLAWFLLEYIGNYKLFGDIIVDNTTKFIAVGVVIIIAIVGIAVIYLSIQDTNNRMIWEIEAMEGKNPAPKSPDTQQ</sequence>
<dbReference type="Proteomes" id="UP000297031">
    <property type="component" value="Chromosome"/>
</dbReference>
<keyword evidence="1" id="KW-1133">Transmembrane helix</keyword>
<evidence type="ECO:0000313" key="3">
    <source>
        <dbReference type="Proteomes" id="UP000297031"/>
    </source>
</evidence>
<proteinExistence type="predicted"/>
<dbReference type="EMBL" id="CP039393">
    <property type="protein sequence ID" value="QCD34477.1"/>
    <property type="molecule type" value="Genomic_DNA"/>
</dbReference>
<reference evidence="2 3" key="1">
    <citation type="submission" date="2019-02" db="EMBL/GenBank/DDBJ databases">
        <title>Isolation and identification of novel species under the genus Muribaculum.</title>
        <authorList>
            <person name="Miyake S."/>
            <person name="Ding Y."/>
            <person name="Low A."/>
            <person name="Soh M."/>
            <person name="Seedorf H."/>
        </authorList>
    </citation>
    <scope>NUCLEOTIDE SEQUENCE [LARGE SCALE GENOMIC DNA]</scope>
    <source>
        <strain evidence="2 3">TLL-A4</strain>
    </source>
</reference>
<accession>A0A4V1D1A0</accession>
<feature type="transmembrane region" description="Helical" evidence="1">
    <location>
        <begin position="43"/>
        <end position="61"/>
    </location>
</feature>
<feature type="transmembrane region" description="Helical" evidence="1">
    <location>
        <begin position="67"/>
        <end position="87"/>
    </location>
</feature>
<dbReference type="AlphaFoldDB" id="A0A4V1D1A0"/>
<evidence type="ECO:0000256" key="1">
    <source>
        <dbReference type="SAM" id="Phobius"/>
    </source>
</evidence>
<feature type="transmembrane region" description="Helical" evidence="1">
    <location>
        <begin position="156"/>
        <end position="177"/>
    </location>
</feature>
<organism evidence="2 3">
    <name type="scientific">Muribaculum gordoncarteri</name>
    <dbReference type="NCBI Taxonomy" id="2530390"/>
    <lineage>
        <taxon>Bacteria</taxon>
        <taxon>Pseudomonadati</taxon>
        <taxon>Bacteroidota</taxon>
        <taxon>Bacteroidia</taxon>
        <taxon>Bacteroidales</taxon>
        <taxon>Muribaculaceae</taxon>
        <taxon>Muribaculum</taxon>
    </lineage>
</organism>